<evidence type="ECO:0000313" key="1">
    <source>
        <dbReference type="EMBL" id="SOY28940.1"/>
    </source>
</evidence>
<keyword evidence="2" id="KW-1185">Reference proteome</keyword>
<dbReference type="OrthoDB" id="9767875at2"/>
<name>A0A2K4ZER0_9FIRM</name>
<dbReference type="InterPro" id="IPR022372">
    <property type="entry name" value="Accessory_SS_Asp1"/>
</dbReference>
<reference evidence="1 2" key="1">
    <citation type="submission" date="2018-01" db="EMBL/GenBank/DDBJ databases">
        <authorList>
            <person name="Gaut B.S."/>
            <person name="Morton B.R."/>
            <person name="Clegg M.T."/>
            <person name="Duvall M.R."/>
        </authorList>
    </citation>
    <scope>NUCLEOTIDE SEQUENCE [LARGE SCALE GENOMIC DNA]</scope>
    <source>
        <strain evidence="1">GP69</strain>
    </source>
</reference>
<protein>
    <submittedName>
        <fullName evidence="1">Glycosyltransferase Gtf1</fullName>
    </submittedName>
</protein>
<dbReference type="EMBL" id="OFSM01000007">
    <property type="protein sequence ID" value="SOY28940.1"/>
    <property type="molecule type" value="Genomic_DNA"/>
</dbReference>
<dbReference type="NCBIfam" id="TIGR03713">
    <property type="entry name" value="acc_sec_asp1"/>
    <property type="match status" value="1"/>
</dbReference>
<evidence type="ECO:0000313" key="2">
    <source>
        <dbReference type="Proteomes" id="UP000236311"/>
    </source>
</evidence>
<dbReference type="GO" id="GO:0015031">
    <property type="term" value="P:protein transport"/>
    <property type="evidence" value="ECO:0007669"/>
    <property type="project" value="InterPro"/>
</dbReference>
<dbReference type="Pfam" id="PF16993">
    <property type="entry name" value="Asp1"/>
    <property type="match status" value="1"/>
</dbReference>
<sequence length="544" mass="64080">MLYFIPAWYQQNQWCENEQRWTVRRMHTEFDDTVKQIQLFHRNRACPYQIILLSFAPNFRHFLHRQGVYRAPYWSCFDALQAVRRKKVMVLSFHNLKWPEGIEFVYTPFVVVAMLNKEKYAQIDFGEDGNPIRIDLYRGGKLWRRNLYDDRGFVSGTILYEKEQPLYQDYLMENGMWKLRHFQVDGHVEINEKCPEYLLQYEKKTLEIRFSRLRYDSLEQVIYEVLTSYLDLTESQDIFCVAMHDRHASLLGEALKGKKKILSFFEDRYPISAHPESGEMIKGADYLVADSKKNVSKVQKESGMLLENIIAIPPYDTRVDLSISAQFAVQKILVPVDDMEDEVFAGLIRVLGEYLLKNELARVHLFTRRAEYDRKRKVLEHTRSELRKAGLEEDWALEEESEMIAENNLDPEKAVPVKIFVEQCVDELSVSKCMREQRLLVDLRKIPELYLQITAISIGIPQIVRTKTEFVEHGRNGIVLKKIKDLPEVLEYYLNGLKSWNRARVCSYELVKEYTTEKLLEKWGEVMDCVGGDSYLTIGRRGLE</sequence>
<dbReference type="AlphaFoldDB" id="A0A2K4ZER0"/>
<dbReference type="RefSeq" id="WP_103239005.1">
    <property type="nucleotide sequence ID" value="NZ_JANJZD010000014.1"/>
</dbReference>
<gene>
    <name evidence="1" type="primary">gtf1_3</name>
    <name evidence="1" type="ORF">AMURIS_01655</name>
</gene>
<keyword evidence="1" id="KW-0808">Transferase</keyword>
<proteinExistence type="predicted"/>
<dbReference type="GO" id="GO:0016740">
    <property type="term" value="F:transferase activity"/>
    <property type="evidence" value="ECO:0007669"/>
    <property type="project" value="UniProtKB-KW"/>
</dbReference>
<accession>A0A2K4ZER0</accession>
<dbReference type="Proteomes" id="UP000236311">
    <property type="component" value="Unassembled WGS sequence"/>
</dbReference>
<organism evidence="1 2">
    <name type="scientific">Acetatifactor muris</name>
    <dbReference type="NCBI Taxonomy" id="879566"/>
    <lineage>
        <taxon>Bacteria</taxon>
        <taxon>Bacillati</taxon>
        <taxon>Bacillota</taxon>
        <taxon>Clostridia</taxon>
        <taxon>Lachnospirales</taxon>
        <taxon>Lachnospiraceae</taxon>
        <taxon>Acetatifactor</taxon>
    </lineage>
</organism>